<proteinExistence type="predicted"/>
<feature type="non-terminal residue" evidence="2">
    <location>
        <position position="60"/>
    </location>
</feature>
<dbReference type="EMBL" id="CADCVW010000084">
    <property type="protein sequence ID" value="CAA9512177.1"/>
    <property type="molecule type" value="Genomic_DNA"/>
</dbReference>
<feature type="compositionally biased region" description="Basic and acidic residues" evidence="1">
    <location>
        <begin position="39"/>
        <end position="60"/>
    </location>
</feature>
<name>A0A6J4T2H7_9SPHN</name>
<evidence type="ECO:0000313" key="2">
    <source>
        <dbReference type="EMBL" id="CAA9512177.1"/>
    </source>
</evidence>
<protein>
    <submittedName>
        <fullName evidence="2">Uncharacterized protein</fullName>
    </submittedName>
</protein>
<gene>
    <name evidence="2" type="ORF">AVDCRST_MAG39-2085</name>
</gene>
<feature type="compositionally biased region" description="Basic residues" evidence="1">
    <location>
        <begin position="26"/>
        <end position="36"/>
    </location>
</feature>
<organism evidence="2">
    <name type="scientific">uncultured Sphingomonadaceae bacterium</name>
    <dbReference type="NCBI Taxonomy" id="169976"/>
    <lineage>
        <taxon>Bacteria</taxon>
        <taxon>Pseudomonadati</taxon>
        <taxon>Pseudomonadota</taxon>
        <taxon>Alphaproteobacteria</taxon>
        <taxon>Sphingomonadales</taxon>
        <taxon>Sphingomonadaceae</taxon>
        <taxon>environmental samples</taxon>
    </lineage>
</organism>
<reference evidence="2" key="1">
    <citation type="submission" date="2020-02" db="EMBL/GenBank/DDBJ databases">
        <authorList>
            <person name="Meier V. D."/>
        </authorList>
    </citation>
    <scope>NUCLEOTIDE SEQUENCE</scope>
    <source>
        <strain evidence="2">AVDCRST_MAG39</strain>
    </source>
</reference>
<feature type="region of interest" description="Disordered" evidence="1">
    <location>
        <begin position="1"/>
        <end position="60"/>
    </location>
</feature>
<sequence length="60" mass="6656">EPPVIRRQPPLPERPSSRPCAGTHLSFRRRSKRRGVSGRAREDGADGRGPVRPDDAVNPM</sequence>
<feature type="compositionally biased region" description="Pro residues" evidence="1">
    <location>
        <begin position="1"/>
        <end position="13"/>
    </location>
</feature>
<dbReference type="AlphaFoldDB" id="A0A6J4T2H7"/>
<feature type="non-terminal residue" evidence="2">
    <location>
        <position position="1"/>
    </location>
</feature>
<accession>A0A6J4T2H7</accession>
<evidence type="ECO:0000256" key="1">
    <source>
        <dbReference type="SAM" id="MobiDB-lite"/>
    </source>
</evidence>